<feature type="region of interest" description="Disordered" evidence="1">
    <location>
        <begin position="154"/>
        <end position="177"/>
    </location>
</feature>
<feature type="compositionally biased region" description="Gly residues" evidence="1">
    <location>
        <begin position="198"/>
        <end position="212"/>
    </location>
</feature>
<evidence type="ECO:0000256" key="1">
    <source>
        <dbReference type="SAM" id="MobiDB-lite"/>
    </source>
</evidence>
<keyword evidence="3" id="KW-1185">Reference proteome</keyword>
<evidence type="ECO:0000313" key="2">
    <source>
        <dbReference type="EMBL" id="KAJ7628070.1"/>
    </source>
</evidence>
<feature type="region of interest" description="Disordered" evidence="1">
    <location>
        <begin position="243"/>
        <end position="300"/>
    </location>
</feature>
<organism evidence="2 3">
    <name type="scientific">Mycena rosella</name>
    <name type="common">Pink bonnet</name>
    <name type="synonym">Agaricus rosellus</name>
    <dbReference type="NCBI Taxonomy" id="1033263"/>
    <lineage>
        <taxon>Eukaryota</taxon>
        <taxon>Fungi</taxon>
        <taxon>Dikarya</taxon>
        <taxon>Basidiomycota</taxon>
        <taxon>Agaricomycotina</taxon>
        <taxon>Agaricomycetes</taxon>
        <taxon>Agaricomycetidae</taxon>
        <taxon>Agaricales</taxon>
        <taxon>Marasmiineae</taxon>
        <taxon>Mycenaceae</taxon>
        <taxon>Mycena</taxon>
    </lineage>
</organism>
<proteinExistence type="predicted"/>
<accession>A0AAD7BQJ0</accession>
<sequence length="300" mass="32094">MLGGCPPSPRARCRTGLVQTDRIHEEMKGREKLVADNVMYGGSFSYRKRGCAAAQIFRTRSLPTGCATKGREQLVVYGERKLPQRRSNSACCLERLRVYTKQRHATPNVFFPASCAYFLVFPRRVAPSSRLGSPPLLPYTLPFVLVLRPSTRPLTPTPDYKYTAPDTPPPPAVDDAIRRPEEEELQGVLEMSMRDRGGGGGGALRGAGGGGQYASSAGASSSATNASAAPGSRCAAVLAPRSAHTHSLDAPPSRGAVTTRVLSAADGARPSPSSHPDLRSRAGAAKTRVHVRIRPRAPLR</sequence>
<gene>
    <name evidence="2" type="ORF">B0H17DRAFT_1218395</name>
</gene>
<feature type="compositionally biased region" description="Low complexity" evidence="1">
    <location>
        <begin position="213"/>
        <end position="227"/>
    </location>
</feature>
<evidence type="ECO:0000313" key="3">
    <source>
        <dbReference type="Proteomes" id="UP001221757"/>
    </source>
</evidence>
<name>A0AAD7BQJ0_MYCRO</name>
<reference evidence="2" key="1">
    <citation type="submission" date="2023-03" db="EMBL/GenBank/DDBJ databases">
        <title>Massive genome expansion in bonnet fungi (Mycena s.s.) driven by repeated elements and novel gene families across ecological guilds.</title>
        <authorList>
            <consortium name="Lawrence Berkeley National Laboratory"/>
            <person name="Harder C.B."/>
            <person name="Miyauchi S."/>
            <person name="Viragh M."/>
            <person name="Kuo A."/>
            <person name="Thoen E."/>
            <person name="Andreopoulos B."/>
            <person name="Lu D."/>
            <person name="Skrede I."/>
            <person name="Drula E."/>
            <person name="Henrissat B."/>
            <person name="Morin E."/>
            <person name="Kohler A."/>
            <person name="Barry K."/>
            <person name="LaButti K."/>
            <person name="Morin E."/>
            <person name="Salamov A."/>
            <person name="Lipzen A."/>
            <person name="Mereny Z."/>
            <person name="Hegedus B."/>
            <person name="Baldrian P."/>
            <person name="Stursova M."/>
            <person name="Weitz H."/>
            <person name="Taylor A."/>
            <person name="Grigoriev I.V."/>
            <person name="Nagy L.G."/>
            <person name="Martin F."/>
            <person name="Kauserud H."/>
        </authorList>
    </citation>
    <scope>NUCLEOTIDE SEQUENCE</scope>
    <source>
        <strain evidence="2">CBHHK067</strain>
    </source>
</reference>
<comment type="caution">
    <text evidence="2">The sequence shown here is derived from an EMBL/GenBank/DDBJ whole genome shotgun (WGS) entry which is preliminary data.</text>
</comment>
<dbReference type="AlphaFoldDB" id="A0AAD7BQJ0"/>
<dbReference type="EMBL" id="JARKIE010000560">
    <property type="protein sequence ID" value="KAJ7628070.1"/>
    <property type="molecule type" value="Genomic_DNA"/>
</dbReference>
<dbReference type="Proteomes" id="UP001221757">
    <property type="component" value="Unassembled WGS sequence"/>
</dbReference>
<feature type="compositionally biased region" description="Low complexity" evidence="1">
    <location>
        <begin position="154"/>
        <end position="165"/>
    </location>
</feature>
<feature type="region of interest" description="Disordered" evidence="1">
    <location>
        <begin position="192"/>
        <end position="227"/>
    </location>
</feature>
<feature type="compositionally biased region" description="Basic residues" evidence="1">
    <location>
        <begin position="287"/>
        <end position="300"/>
    </location>
</feature>
<protein>
    <submittedName>
        <fullName evidence="2">Uncharacterized protein</fullName>
    </submittedName>
</protein>